<evidence type="ECO:0000313" key="2">
    <source>
        <dbReference type="EMBL" id="CAE0689639.1"/>
    </source>
</evidence>
<feature type="compositionally biased region" description="Low complexity" evidence="1">
    <location>
        <begin position="141"/>
        <end position="151"/>
    </location>
</feature>
<evidence type="ECO:0000256" key="1">
    <source>
        <dbReference type="SAM" id="MobiDB-lite"/>
    </source>
</evidence>
<sequence length="159" mass="17624">MATEVASPPQSPFPPRSPRRSREDVEALQVGRISCPSPRPSPSTEGPRVFLRCHSPTSPSGSPSGNDFRPIGREAVVEPVRLEVQSPEVDPFAHLPRTQSLIPEEVRFIRASFYNIHELNARHAYMQRVARSERRSQSLTDPPAARADVPDALRATIQA</sequence>
<reference evidence="2" key="1">
    <citation type="submission" date="2021-01" db="EMBL/GenBank/DDBJ databases">
        <authorList>
            <person name="Corre E."/>
            <person name="Pelletier E."/>
            <person name="Niang G."/>
            <person name="Scheremetjew M."/>
            <person name="Finn R."/>
            <person name="Kale V."/>
            <person name="Holt S."/>
            <person name="Cochrane G."/>
            <person name="Meng A."/>
            <person name="Brown T."/>
            <person name="Cohen L."/>
        </authorList>
    </citation>
    <scope>NUCLEOTIDE SEQUENCE</scope>
    <source>
        <strain evidence="2">CCMP1756</strain>
    </source>
</reference>
<proteinExistence type="predicted"/>
<name>A0A7S3ZPA0_9STRA</name>
<accession>A0A7S3ZPA0</accession>
<feature type="compositionally biased region" description="Low complexity" evidence="1">
    <location>
        <begin position="55"/>
        <end position="65"/>
    </location>
</feature>
<feature type="region of interest" description="Disordered" evidence="1">
    <location>
        <begin position="1"/>
        <end position="70"/>
    </location>
</feature>
<dbReference type="EMBL" id="HBIW01006122">
    <property type="protein sequence ID" value="CAE0689639.1"/>
    <property type="molecule type" value="Transcribed_RNA"/>
</dbReference>
<organism evidence="2">
    <name type="scientific">Pelagomonas calceolata</name>
    <dbReference type="NCBI Taxonomy" id="35677"/>
    <lineage>
        <taxon>Eukaryota</taxon>
        <taxon>Sar</taxon>
        <taxon>Stramenopiles</taxon>
        <taxon>Ochrophyta</taxon>
        <taxon>Pelagophyceae</taxon>
        <taxon>Pelagomonadales</taxon>
        <taxon>Pelagomonadaceae</taxon>
        <taxon>Pelagomonas</taxon>
    </lineage>
</organism>
<dbReference type="AlphaFoldDB" id="A0A7S3ZPA0"/>
<feature type="region of interest" description="Disordered" evidence="1">
    <location>
        <begin position="132"/>
        <end position="151"/>
    </location>
</feature>
<gene>
    <name evidence="2" type="ORF">PCAL00307_LOCUS5073</name>
</gene>
<protein>
    <submittedName>
        <fullName evidence="2">Uncharacterized protein</fullName>
    </submittedName>
</protein>